<dbReference type="Proteomes" id="UP001062846">
    <property type="component" value="Chromosome 3"/>
</dbReference>
<gene>
    <name evidence="1" type="ORF">RHMOL_Rhmol03G0139400</name>
</gene>
<name>A0ACC0PFA3_RHOML</name>
<protein>
    <submittedName>
        <fullName evidence="1">Uncharacterized protein</fullName>
    </submittedName>
</protein>
<dbReference type="EMBL" id="CM046390">
    <property type="protein sequence ID" value="KAI8563826.1"/>
    <property type="molecule type" value="Genomic_DNA"/>
</dbReference>
<sequence length="82" mass="9484">MIRTYSYSIGSRDFHNTSIEIFTLLEKVMLVIVFPSYLNLFMKETRELLIQPSTSKVSWWGMLLLMITMITLAHLSTGGHMV</sequence>
<comment type="caution">
    <text evidence="1">The sequence shown here is derived from an EMBL/GenBank/DDBJ whole genome shotgun (WGS) entry which is preliminary data.</text>
</comment>
<keyword evidence="2" id="KW-1185">Reference proteome</keyword>
<accession>A0ACC0PFA3</accession>
<reference evidence="1" key="1">
    <citation type="submission" date="2022-02" db="EMBL/GenBank/DDBJ databases">
        <title>Plant Genome Project.</title>
        <authorList>
            <person name="Zhang R.-G."/>
        </authorList>
    </citation>
    <scope>NUCLEOTIDE SEQUENCE</scope>
    <source>
        <strain evidence="1">AT1</strain>
    </source>
</reference>
<proteinExistence type="predicted"/>
<evidence type="ECO:0000313" key="2">
    <source>
        <dbReference type="Proteomes" id="UP001062846"/>
    </source>
</evidence>
<organism evidence="1 2">
    <name type="scientific">Rhododendron molle</name>
    <name type="common">Chinese azalea</name>
    <name type="synonym">Azalea mollis</name>
    <dbReference type="NCBI Taxonomy" id="49168"/>
    <lineage>
        <taxon>Eukaryota</taxon>
        <taxon>Viridiplantae</taxon>
        <taxon>Streptophyta</taxon>
        <taxon>Embryophyta</taxon>
        <taxon>Tracheophyta</taxon>
        <taxon>Spermatophyta</taxon>
        <taxon>Magnoliopsida</taxon>
        <taxon>eudicotyledons</taxon>
        <taxon>Gunneridae</taxon>
        <taxon>Pentapetalae</taxon>
        <taxon>asterids</taxon>
        <taxon>Ericales</taxon>
        <taxon>Ericaceae</taxon>
        <taxon>Ericoideae</taxon>
        <taxon>Rhodoreae</taxon>
        <taxon>Rhododendron</taxon>
    </lineage>
</organism>
<evidence type="ECO:0000313" key="1">
    <source>
        <dbReference type="EMBL" id="KAI8563826.1"/>
    </source>
</evidence>